<dbReference type="InterPro" id="IPR046831">
    <property type="entry name" value="Calmodulin_bind_N"/>
</dbReference>
<dbReference type="GO" id="GO:0005516">
    <property type="term" value="F:calmodulin binding"/>
    <property type="evidence" value="ECO:0007669"/>
    <property type="project" value="InterPro"/>
</dbReference>
<evidence type="ECO:0000256" key="5">
    <source>
        <dbReference type="ARBA" id="ARBA00023159"/>
    </source>
</evidence>
<dbReference type="GO" id="GO:0080142">
    <property type="term" value="P:regulation of salicylic acid biosynthetic process"/>
    <property type="evidence" value="ECO:0007669"/>
    <property type="project" value="TreeGrafter"/>
</dbReference>
<reference evidence="11 12" key="2">
    <citation type="journal article" date="2017" name="Nature">
        <title>The Apostasia genome and the evolution of orchids.</title>
        <authorList>
            <person name="Zhang G.Q."/>
            <person name="Liu K.W."/>
            <person name="Li Z."/>
            <person name="Lohaus R."/>
            <person name="Hsiao Y.Y."/>
            <person name="Niu S.C."/>
            <person name="Wang J.Y."/>
            <person name="Lin Y.C."/>
            <person name="Xu Q."/>
            <person name="Chen L.J."/>
            <person name="Yoshida K."/>
            <person name="Fujiwara S."/>
            <person name="Wang Z.W."/>
            <person name="Zhang Y.Q."/>
            <person name="Mitsuda N."/>
            <person name="Wang M."/>
            <person name="Liu G.H."/>
            <person name="Pecoraro L."/>
            <person name="Huang H.X."/>
            <person name="Xiao X.J."/>
            <person name="Lin M."/>
            <person name="Wu X.Y."/>
            <person name="Wu W.L."/>
            <person name="Chen Y.Y."/>
            <person name="Chang S.B."/>
            <person name="Sakamoto S."/>
            <person name="Ohme-Takagi M."/>
            <person name="Yagi M."/>
            <person name="Zeng S.J."/>
            <person name="Shen C.Y."/>
            <person name="Yeh C.M."/>
            <person name="Luo Y.B."/>
            <person name="Tsai W.C."/>
            <person name="Van de Peer Y."/>
            <person name="Liu Z.J."/>
        </authorList>
    </citation>
    <scope>NUCLEOTIDE SEQUENCE [LARGE SCALE GENOMIC DNA]</scope>
    <source>
        <tissue evidence="11">The whole plant</tissue>
    </source>
</reference>
<keyword evidence="7" id="KW-0539">Nucleus</keyword>
<gene>
    <name evidence="11" type="ORF">MA16_Dca003621</name>
</gene>
<protein>
    <recommendedName>
        <fullName evidence="13">Calmodulin-binding protein 60 D</fullName>
    </recommendedName>
</protein>
<name>A0A2I0WFJ0_9ASPA</name>
<comment type="subcellular location">
    <subcellularLocation>
        <location evidence="1">Nucleus</location>
    </subcellularLocation>
</comment>
<dbReference type="GO" id="GO:0005634">
    <property type="term" value="C:nucleus"/>
    <property type="evidence" value="ECO:0007669"/>
    <property type="project" value="UniProtKB-SubCell"/>
</dbReference>
<dbReference type="PANTHER" id="PTHR31713">
    <property type="entry name" value="OS02G0177800 PROTEIN"/>
    <property type="match status" value="1"/>
</dbReference>
<evidence type="ECO:0000256" key="3">
    <source>
        <dbReference type="ARBA" id="ARBA00023015"/>
    </source>
</evidence>
<evidence type="ECO:0000259" key="10">
    <source>
        <dbReference type="Pfam" id="PF20452"/>
    </source>
</evidence>
<dbReference type="InterPro" id="IPR012416">
    <property type="entry name" value="CBP60"/>
</dbReference>
<dbReference type="PANTHER" id="PTHR31713:SF43">
    <property type="entry name" value="CALMODULIN-BINDING PROTEIN 60 G"/>
    <property type="match status" value="1"/>
</dbReference>
<keyword evidence="6" id="KW-0804">Transcription</keyword>
<evidence type="ECO:0000259" key="8">
    <source>
        <dbReference type="Pfam" id="PF07887"/>
    </source>
</evidence>
<evidence type="ECO:0000256" key="2">
    <source>
        <dbReference type="ARBA" id="ARBA00007214"/>
    </source>
</evidence>
<dbReference type="GO" id="GO:0003700">
    <property type="term" value="F:DNA-binding transcription factor activity"/>
    <property type="evidence" value="ECO:0007669"/>
    <property type="project" value="TreeGrafter"/>
</dbReference>
<dbReference type="InterPro" id="IPR046829">
    <property type="entry name" value="Calmod_bind_C"/>
</dbReference>
<keyword evidence="12" id="KW-1185">Reference proteome</keyword>
<organism evidence="11 12">
    <name type="scientific">Dendrobium catenatum</name>
    <dbReference type="NCBI Taxonomy" id="906689"/>
    <lineage>
        <taxon>Eukaryota</taxon>
        <taxon>Viridiplantae</taxon>
        <taxon>Streptophyta</taxon>
        <taxon>Embryophyta</taxon>
        <taxon>Tracheophyta</taxon>
        <taxon>Spermatophyta</taxon>
        <taxon>Magnoliopsida</taxon>
        <taxon>Liliopsida</taxon>
        <taxon>Asparagales</taxon>
        <taxon>Orchidaceae</taxon>
        <taxon>Epidendroideae</taxon>
        <taxon>Malaxideae</taxon>
        <taxon>Dendrobiinae</taxon>
        <taxon>Dendrobium</taxon>
    </lineage>
</organism>
<evidence type="ECO:0000256" key="1">
    <source>
        <dbReference type="ARBA" id="ARBA00004123"/>
    </source>
</evidence>
<keyword evidence="5" id="KW-0010">Activator</keyword>
<keyword evidence="4" id="KW-0238">DNA-binding</keyword>
<dbReference type="Pfam" id="PF20452">
    <property type="entry name" value="Calmod_bind_C"/>
    <property type="match status" value="1"/>
</dbReference>
<reference evidence="11 12" key="1">
    <citation type="journal article" date="2016" name="Sci. Rep.">
        <title>The Dendrobium catenatum Lindl. genome sequence provides insights into polysaccharide synthase, floral development and adaptive evolution.</title>
        <authorList>
            <person name="Zhang G.Q."/>
            <person name="Xu Q."/>
            <person name="Bian C."/>
            <person name="Tsai W.C."/>
            <person name="Yeh C.M."/>
            <person name="Liu K.W."/>
            <person name="Yoshida K."/>
            <person name="Zhang L.S."/>
            <person name="Chang S.B."/>
            <person name="Chen F."/>
            <person name="Shi Y."/>
            <person name="Su Y.Y."/>
            <person name="Zhang Y.Q."/>
            <person name="Chen L.J."/>
            <person name="Yin Y."/>
            <person name="Lin M."/>
            <person name="Huang H."/>
            <person name="Deng H."/>
            <person name="Wang Z.W."/>
            <person name="Zhu S.L."/>
            <person name="Zhao X."/>
            <person name="Deng C."/>
            <person name="Niu S.C."/>
            <person name="Huang J."/>
            <person name="Wang M."/>
            <person name="Liu G.H."/>
            <person name="Yang H.J."/>
            <person name="Xiao X.J."/>
            <person name="Hsiao Y.Y."/>
            <person name="Wu W.L."/>
            <person name="Chen Y.Y."/>
            <person name="Mitsuda N."/>
            <person name="Ohme-Takagi M."/>
            <person name="Luo Y.B."/>
            <person name="Van de Peer Y."/>
            <person name="Liu Z.J."/>
        </authorList>
    </citation>
    <scope>NUCLEOTIDE SEQUENCE [LARGE SCALE GENOMIC DNA]</scope>
    <source>
        <tissue evidence="11">The whole plant</tissue>
    </source>
</reference>
<evidence type="ECO:0000256" key="6">
    <source>
        <dbReference type="ARBA" id="ARBA00023163"/>
    </source>
</evidence>
<evidence type="ECO:0000256" key="4">
    <source>
        <dbReference type="ARBA" id="ARBA00023125"/>
    </source>
</evidence>
<proteinExistence type="inferred from homology"/>
<comment type="similarity">
    <text evidence="2">Belongs to the plant ACBP60 protein family.</text>
</comment>
<evidence type="ECO:0000313" key="11">
    <source>
        <dbReference type="EMBL" id="PKU74418.1"/>
    </source>
</evidence>
<dbReference type="Pfam" id="PF20451">
    <property type="entry name" value="Calmod_bind_M"/>
    <property type="match status" value="1"/>
</dbReference>
<feature type="domain" description="Calmodulin binding protein C-terminal" evidence="10">
    <location>
        <begin position="351"/>
        <end position="410"/>
    </location>
</feature>
<dbReference type="EMBL" id="KZ502674">
    <property type="protein sequence ID" value="PKU74418.1"/>
    <property type="molecule type" value="Genomic_DNA"/>
</dbReference>
<dbReference type="AlphaFoldDB" id="A0A2I0WFJ0"/>
<feature type="domain" description="Calmodulin binding protein-like N-terminal" evidence="8">
    <location>
        <begin position="123"/>
        <end position="268"/>
    </location>
</feature>
<evidence type="ECO:0008006" key="13">
    <source>
        <dbReference type="Google" id="ProtNLM"/>
    </source>
</evidence>
<dbReference type="Proteomes" id="UP000233837">
    <property type="component" value="Unassembled WGS sequence"/>
</dbReference>
<dbReference type="InterPro" id="IPR046830">
    <property type="entry name" value="Calmod_bind_M"/>
</dbReference>
<dbReference type="STRING" id="906689.A0A2I0WFJ0"/>
<evidence type="ECO:0000256" key="7">
    <source>
        <dbReference type="ARBA" id="ARBA00023242"/>
    </source>
</evidence>
<accession>A0A2I0WFJ0</accession>
<feature type="domain" description="Calmodulin binding protein central" evidence="9">
    <location>
        <begin position="281"/>
        <end position="346"/>
    </location>
</feature>
<sequence length="620" mass="69663">MTLPPAFLLLSRQLPQIRERGPFHFLLSQLLKAAFLALAFFASGQEECDGSSAPEAKRPRLLIAAMREVMGAQFMQSHLSKLESFLRRVVQEEVQNAFNHHVHSVPSRIPPATPSHSTVSKQYQLHFNNTLPHTIYTGSRIEAEGGVPVQVLIIDSGSKLIVTSGPLASAKIEILALDGDFGDEDEWSEKHFVDNIVRERDGKRPLLTGELTITLNQGVGCVNDASFTDNSSWIRSRKFRLGARACPSKLMEGRIQEAKSEAFLVKDHRGESYKKHHPPSLNDEVWRLEKIGKDGAFHKRLADKEIYTVQDFLRNLVMDQSKLRSLLGNGMSNKIWEATVEHARECVPDDKLYSYCRGQGVILIFNSIYQLIGANIDHIYHSLNELSASQKIIVNKLKELAYRNKNDIAPVHTFTKPMPPIDIALDPVASSCSEPQIPDIPGTVQDELNVHQLSMLQQSQPHVPCSGLLEDLTQLKDIFGTQRFGSFNSYSFIEREFFDHFHEGQASAIMTSEQQYGGYNSDFELMTPSLMPAMWDHGKAPCGTTDSSLGFGHVPAMSHMDTSARMGSSRWVKLIAALKWWFVLRQLASRKEVEATKMPRITEIGYPTLTTAMCTDTTWW</sequence>
<evidence type="ECO:0000313" key="12">
    <source>
        <dbReference type="Proteomes" id="UP000233837"/>
    </source>
</evidence>
<dbReference type="GO" id="GO:0043565">
    <property type="term" value="F:sequence-specific DNA binding"/>
    <property type="evidence" value="ECO:0007669"/>
    <property type="project" value="TreeGrafter"/>
</dbReference>
<evidence type="ECO:0000259" key="9">
    <source>
        <dbReference type="Pfam" id="PF20451"/>
    </source>
</evidence>
<dbReference type="Pfam" id="PF07887">
    <property type="entry name" value="Calmodulin_bind"/>
    <property type="match status" value="1"/>
</dbReference>
<keyword evidence="3" id="KW-0805">Transcription regulation</keyword>